<dbReference type="CDD" id="cd00229">
    <property type="entry name" value="SGNH_hydrolase"/>
    <property type="match status" value="1"/>
</dbReference>
<proteinExistence type="predicted"/>
<gene>
    <name evidence="1" type="ORF">GCM10022246_38750</name>
</gene>
<comment type="caution">
    <text evidence="1">The sequence shown here is derived from an EMBL/GenBank/DDBJ whole genome shotgun (WGS) entry which is preliminary data.</text>
</comment>
<dbReference type="Proteomes" id="UP001501081">
    <property type="component" value="Unassembled WGS sequence"/>
</dbReference>
<dbReference type="RefSeq" id="WP_344769704.1">
    <property type="nucleotide sequence ID" value="NZ_BAABAK010000020.1"/>
</dbReference>
<dbReference type="GO" id="GO:0016787">
    <property type="term" value="F:hydrolase activity"/>
    <property type="evidence" value="ECO:0007669"/>
    <property type="project" value="UniProtKB-KW"/>
</dbReference>
<dbReference type="SUPFAM" id="SSF52266">
    <property type="entry name" value="SGNH hydrolase"/>
    <property type="match status" value="1"/>
</dbReference>
<dbReference type="InterPro" id="IPR036514">
    <property type="entry name" value="SGNH_hydro_sf"/>
</dbReference>
<dbReference type="EMBL" id="BAABAK010000020">
    <property type="protein sequence ID" value="GAA3983088.1"/>
    <property type="molecule type" value="Genomic_DNA"/>
</dbReference>
<evidence type="ECO:0000313" key="2">
    <source>
        <dbReference type="Proteomes" id="UP001501081"/>
    </source>
</evidence>
<name>A0ABP7QJA7_9SPHI</name>
<reference evidence="2" key="1">
    <citation type="journal article" date="2019" name="Int. J. Syst. Evol. Microbiol.">
        <title>The Global Catalogue of Microorganisms (GCM) 10K type strain sequencing project: providing services to taxonomists for standard genome sequencing and annotation.</title>
        <authorList>
            <consortium name="The Broad Institute Genomics Platform"/>
            <consortium name="The Broad Institute Genome Sequencing Center for Infectious Disease"/>
            <person name="Wu L."/>
            <person name="Ma J."/>
        </authorList>
    </citation>
    <scope>NUCLEOTIDE SEQUENCE [LARGE SCALE GENOMIC DNA]</scope>
    <source>
        <strain evidence="2">JCM 17338</strain>
    </source>
</reference>
<dbReference type="Gene3D" id="3.40.50.1110">
    <property type="entry name" value="SGNH hydrolase"/>
    <property type="match status" value="1"/>
</dbReference>
<accession>A0ABP7QJA7</accession>
<organism evidence="1 2">
    <name type="scientific">Pedobacter ginsengiterrae</name>
    <dbReference type="NCBI Taxonomy" id="871696"/>
    <lineage>
        <taxon>Bacteria</taxon>
        <taxon>Pseudomonadati</taxon>
        <taxon>Bacteroidota</taxon>
        <taxon>Sphingobacteriia</taxon>
        <taxon>Sphingobacteriales</taxon>
        <taxon>Sphingobacteriaceae</taxon>
        <taxon>Pedobacter</taxon>
    </lineage>
</organism>
<keyword evidence="1" id="KW-0378">Hydrolase</keyword>
<sequence length="228" mass="25540">MKKFYILFFIILFISCKKEIKLPRSFKNILILGNSITIHVPDASIGWYGNWGMAATSKDKDYVHVLEKLTRASIQPVNISGWENSPLTFDLSILDKHLLNNPDLVLIRLGENIRDPKNLYPSLEALLNKIKTSSPASKIMITGTFWLNTHVTAILEDFANQNGLMFVPLSHLARNENISFIGDLIKGEDGLIHSVTNQEVADHPGDAGMQKIAEAIALKIEELNLKSF</sequence>
<keyword evidence="2" id="KW-1185">Reference proteome</keyword>
<protein>
    <submittedName>
        <fullName evidence="1">SGNH/GDSL hydrolase family protein</fullName>
    </submittedName>
</protein>
<evidence type="ECO:0000313" key="1">
    <source>
        <dbReference type="EMBL" id="GAA3983088.1"/>
    </source>
</evidence>
<dbReference type="PROSITE" id="PS51257">
    <property type="entry name" value="PROKAR_LIPOPROTEIN"/>
    <property type="match status" value="1"/>
</dbReference>